<sequence>MSSSLESSSSPSNSKSMRGKMESWIRSLQEDIVQALEKLDPNAPKFQRDSWVRPEGGMGQSCVFAAPTASEGQKEFILEKAGVNISIVHGTLPPPAIKQMRADHTSMPLPEDAPGGLPFFAAGISLVIHPKNPHAPTCHANYRYFEITDPESAAASADVAPKTLAWWFGGGSDLTPSYLYPADATHFHQTHKYACDAFSPSFYPALKKWCDEYFYIPHRSESRGIGGIFFDDLHAGPHARLPDNPSDHPRTLDSIFVLVSRRSFLCTYEAPIEAEPDDPLDNFNDTKFSPYLLFDRRKKWHTTFTMRIYRYLLRFARNKDPHSLEVSPHLLPSAGSLLKFTGQICWSNFFHYHLLSGIPAILTHTFSIITVVASPLKLAPRPLAPNVVVLSLGWDETTAFLHGEQRPALFFYNNYGLTAGRDPHGGIYIYPLQRSPKGLQNLGPDNTQLIAYFRDEEQFRSTMATLRDLRALGTTFMLC</sequence>
<keyword evidence="9" id="KW-1185">Reference proteome</keyword>
<dbReference type="AlphaFoldDB" id="A0A1Q3E2M2"/>
<evidence type="ECO:0000256" key="5">
    <source>
        <dbReference type="ARBA" id="ARBA00023002"/>
    </source>
</evidence>
<accession>A0A1Q3E2M2</accession>
<keyword evidence="6" id="KW-0627">Porphyrin biosynthesis</keyword>
<dbReference type="PANTHER" id="PTHR10755">
    <property type="entry name" value="COPROPORPHYRINOGEN III OXIDASE, MITOCHONDRIAL"/>
    <property type="match status" value="1"/>
</dbReference>
<comment type="similarity">
    <text evidence="2">Belongs to the aerobic coproporphyrinogen-III oxidase family.</text>
</comment>
<organism evidence="8 9">
    <name type="scientific">Lentinula edodes</name>
    <name type="common">Shiitake mushroom</name>
    <name type="synonym">Lentinus edodes</name>
    <dbReference type="NCBI Taxonomy" id="5353"/>
    <lineage>
        <taxon>Eukaryota</taxon>
        <taxon>Fungi</taxon>
        <taxon>Dikarya</taxon>
        <taxon>Basidiomycota</taxon>
        <taxon>Agaricomycotina</taxon>
        <taxon>Agaricomycetes</taxon>
        <taxon>Agaricomycetidae</taxon>
        <taxon>Agaricales</taxon>
        <taxon>Marasmiineae</taxon>
        <taxon>Omphalotaceae</taxon>
        <taxon>Lentinula</taxon>
    </lineage>
</organism>
<protein>
    <recommendedName>
        <fullName evidence="4">coproporphyrinogen oxidase</fullName>
        <ecNumber evidence="4">1.3.3.3</ecNumber>
    </recommendedName>
</protein>
<dbReference type="Pfam" id="PF01218">
    <property type="entry name" value="Coprogen_oxidas"/>
    <property type="match status" value="1"/>
</dbReference>
<dbReference type="PRINTS" id="PR00073">
    <property type="entry name" value="COPRGNOXDASE"/>
</dbReference>
<comment type="pathway">
    <text evidence="1">Porphyrin-containing compound metabolism; protoporphyrin-IX biosynthesis; protoporphyrinogen-IX from coproporphyrinogen-III (O2 route): step 1/1.</text>
</comment>
<feature type="compositionally biased region" description="Low complexity" evidence="7">
    <location>
        <begin position="1"/>
        <end position="16"/>
    </location>
</feature>
<dbReference type="GO" id="GO:0005737">
    <property type="term" value="C:cytoplasm"/>
    <property type="evidence" value="ECO:0007669"/>
    <property type="project" value="TreeGrafter"/>
</dbReference>
<evidence type="ECO:0000313" key="8">
    <source>
        <dbReference type="EMBL" id="GAW01495.1"/>
    </source>
</evidence>
<evidence type="ECO:0000256" key="1">
    <source>
        <dbReference type="ARBA" id="ARBA00005168"/>
    </source>
</evidence>
<evidence type="ECO:0000256" key="4">
    <source>
        <dbReference type="ARBA" id="ARBA00012869"/>
    </source>
</evidence>
<dbReference type="PROSITE" id="PS01021">
    <property type="entry name" value="COPROGEN_OXIDASE"/>
    <property type="match status" value="1"/>
</dbReference>
<dbReference type="Gene3D" id="3.40.1500.10">
    <property type="entry name" value="Coproporphyrinogen III oxidase, aerobic"/>
    <property type="match status" value="1"/>
</dbReference>
<evidence type="ECO:0000313" key="9">
    <source>
        <dbReference type="Proteomes" id="UP000188533"/>
    </source>
</evidence>
<comment type="caution">
    <text evidence="8">The sequence shown here is derived from an EMBL/GenBank/DDBJ whole genome shotgun (WGS) entry which is preliminary data.</text>
</comment>
<gene>
    <name evidence="8" type="ORF">LENED_003094</name>
</gene>
<reference evidence="8 9" key="1">
    <citation type="submission" date="2016-08" db="EMBL/GenBank/DDBJ databases">
        <authorList>
            <consortium name="Lentinula edodes genome sequencing consortium"/>
            <person name="Sakamoto Y."/>
            <person name="Nakade K."/>
            <person name="Sato S."/>
            <person name="Yoshida Y."/>
            <person name="Miyazaki K."/>
            <person name="Natsume S."/>
            <person name="Konno N."/>
        </authorList>
    </citation>
    <scope>NUCLEOTIDE SEQUENCE [LARGE SCALE GENOMIC DNA]</scope>
    <source>
        <strain evidence="8 9">NBRC 111202</strain>
    </source>
</reference>
<evidence type="ECO:0000256" key="3">
    <source>
        <dbReference type="ARBA" id="ARBA00011738"/>
    </source>
</evidence>
<dbReference type="GO" id="GO:0004109">
    <property type="term" value="F:coproporphyrinogen oxidase activity"/>
    <property type="evidence" value="ECO:0007669"/>
    <property type="project" value="UniProtKB-EC"/>
</dbReference>
<dbReference type="UniPathway" id="UPA00251">
    <property type="reaction ID" value="UER00322"/>
</dbReference>
<proteinExistence type="inferred from homology"/>
<dbReference type="EC" id="1.3.3.3" evidence="4"/>
<name>A0A1Q3E2M2_LENED</name>
<dbReference type="SUPFAM" id="SSF102886">
    <property type="entry name" value="Coproporphyrinogen III oxidase"/>
    <property type="match status" value="1"/>
</dbReference>
<keyword evidence="5" id="KW-0560">Oxidoreductase</keyword>
<comment type="subunit">
    <text evidence="3">Homodimer.</text>
</comment>
<evidence type="ECO:0000256" key="6">
    <source>
        <dbReference type="ARBA" id="ARBA00023244"/>
    </source>
</evidence>
<dbReference type="InterPro" id="IPR001260">
    <property type="entry name" value="Coprogen_oxidase_aer"/>
</dbReference>
<feature type="region of interest" description="Disordered" evidence="7">
    <location>
        <begin position="1"/>
        <end position="22"/>
    </location>
</feature>
<dbReference type="GO" id="GO:0006782">
    <property type="term" value="P:protoporphyrinogen IX biosynthetic process"/>
    <property type="evidence" value="ECO:0007669"/>
    <property type="project" value="UniProtKB-UniPathway"/>
</dbReference>
<dbReference type="EMBL" id="BDGU01000062">
    <property type="protein sequence ID" value="GAW01495.1"/>
    <property type="molecule type" value="Genomic_DNA"/>
</dbReference>
<evidence type="ECO:0000256" key="7">
    <source>
        <dbReference type="SAM" id="MobiDB-lite"/>
    </source>
</evidence>
<dbReference type="PANTHER" id="PTHR10755:SF0">
    <property type="entry name" value="OXYGEN-DEPENDENT COPROPORPHYRINOGEN-III OXIDASE, MITOCHONDRIAL"/>
    <property type="match status" value="1"/>
</dbReference>
<dbReference type="InterPro" id="IPR036406">
    <property type="entry name" value="Coprogen_oxidase_aer_sf"/>
</dbReference>
<dbReference type="STRING" id="5353.A0A1Q3E2M2"/>
<reference evidence="8 9" key="2">
    <citation type="submission" date="2017-02" db="EMBL/GenBank/DDBJ databases">
        <title>A genome survey and senescence transcriptome analysis in Lentinula edodes.</title>
        <authorList>
            <person name="Sakamoto Y."/>
            <person name="Nakade K."/>
            <person name="Sato S."/>
            <person name="Yoshida Y."/>
            <person name="Miyazaki K."/>
            <person name="Natsume S."/>
            <person name="Konno N."/>
        </authorList>
    </citation>
    <scope>NUCLEOTIDE SEQUENCE [LARGE SCALE GENOMIC DNA]</scope>
    <source>
        <strain evidence="8 9">NBRC 111202</strain>
    </source>
</reference>
<dbReference type="Proteomes" id="UP000188533">
    <property type="component" value="Unassembled WGS sequence"/>
</dbReference>
<dbReference type="InterPro" id="IPR018375">
    <property type="entry name" value="Coprogen_oxidase_CS"/>
</dbReference>
<evidence type="ECO:0000256" key="2">
    <source>
        <dbReference type="ARBA" id="ARBA00010644"/>
    </source>
</evidence>